<comment type="caution">
    <text evidence="8">The sequence shown here is derived from an EMBL/GenBank/DDBJ whole genome shotgun (WGS) entry which is preliminary data.</text>
</comment>
<comment type="subcellular location">
    <subcellularLocation>
        <location evidence="1">Membrane</location>
        <topology evidence="1">Multi-pass membrane protein</topology>
    </subcellularLocation>
</comment>
<evidence type="ECO:0000256" key="1">
    <source>
        <dbReference type="ARBA" id="ARBA00004141"/>
    </source>
</evidence>
<feature type="transmembrane region" description="Helical" evidence="6">
    <location>
        <begin position="260"/>
        <end position="279"/>
    </location>
</feature>
<dbReference type="Proteomes" id="UP000321518">
    <property type="component" value="Unassembled WGS sequence"/>
</dbReference>
<evidence type="ECO:0000313" key="9">
    <source>
        <dbReference type="Proteomes" id="UP000321518"/>
    </source>
</evidence>
<feature type="transmembrane region" description="Helical" evidence="6">
    <location>
        <begin position="291"/>
        <end position="311"/>
    </location>
</feature>
<feature type="transmembrane region" description="Helical" evidence="6">
    <location>
        <begin position="126"/>
        <end position="146"/>
    </location>
</feature>
<evidence type="ECO:0000256" key="6">
    <source>
        <dbReference type="SAM" id="Phobius"/>
    </source>
</evidence>
<dbReference type="EMBL" id="BJWK01000010">
    <property type="protein sequence ID" value="GEM10183.1"/>
    <property type="molecule type" value="Genomic_DNA"/>
</dbReference>
<feature type="transmembrane region" description="Helical" evidence="6">
    <location>
        <begin position="372"/>
        <end position="390"/>
    </location>
</feature>
<dbReference type="PRINTS" id="PR01036">
    <property type="entry name" value="TCRTETB"/>
</dbReference>
<accession>A0A511KII4</accession>
<feature type="transmembrane region" description="Helical" evidence="6">
    <location>
        <begin position="215"/>
        <end position="239"/>
    </location>
</feature>
<feature type="transmembrane region" description="Helical" evidence="6">
    <location>
        <begin position="397"/>
        <end position="415"/>
    </location>
</feature>
<feature type="transmembrane region" description="Helical" evidence="6">
    <location>
        <begin position="185"/>
        <end position="203"/>
    </location>
</feature>
<evidence type="ECO:0000259" key="7">
    <source>
        <dbReference type="PROSITE" id="PS50850"/>
    </source>
</evidence>
<dbReference type="AlphaFoldDB" id="A0A511KII4"/>
<feature type="transmembrane region" description="Helical" evidence="6">
    <location>
        <begin position="332"/>
        <end position="352"/>
    </location>
</feature>
<feature type="region of interest" description="Disordered" evidence="5">
    <location>
        <begin position="576"/>
        <end position="601"/>
    </location>
</feature>
<evidence type="ECO:0000313" key="8">
    <source>
        <dbReference type="EMBL" id="GEM10183.1"/>
    </source>
</evidence>
<keyword evidence="4 6" id="KW-0472">Membrane</keyword>
<organism evidence="8 9">
    <name type="scientific">Rhodotorula toruloides</name>
    <name type="common">Yeast</name>
    <name type="synonym">Rhodosporidium toruloides</name>
    <dbReference type="NCBI Taxonomy" id="5286"/>
    <lineage>
        <taxon>Eukaryota</taxon>
        <taxon>Fungi</taxon>
        <taxon>Dikarya</taxon>
        <taxon>Basidiomycota</taxon>
        <taxon>Pucciniomycotina</taxon>
        <taxon>Microbotryomycetes</taxon>
        <taxon>Sporidiobolales</taxon>
        <taxon>Sporidiobolaceae</taxon>
        <taxon>Rhodotorula</taxon>
    </lineage>
</organism>
<feature type="domain" description="Major facilitator superfamily (MFS) profile" evidence="7">
    <location>
        <begin position="62"/>
        <end position="557"/>
    </location>
</feature>
<gene>
    <name evidence="8" type="ORF">Rt10032_c10g4200</name>
</gene>
<dbReference type="Pfam" id="PF07690">
    <property type="entry name" value="MFS_1"/>
    <property type="match status" value="1"/>
</dbReference>
<dbReference type="PANTHER" id="PTHR23501:SF198">
    <property type="entry name" value="AZOLE RESISTANCE PROTEIN 1-RELATED"/>
    <property type="match status" value="1"/>
</dbReference>
<evidence type="ECO:0000256" key="3">
    <source>
        <dbReference type="ARBA" id="ARBA00022989"/>
    </source>
</evidence>
<dbReference type="CDD" id="cd17502">
    <property type="entry name" value="MFS_Azr1_MDR_like"/>
    <property type="match status" value="1"/>
</dbReference>
<dbReference type="SUPFAM" id="SSF103473">
    <property type="entry name" value="MFS general substrate transporter"/>
    <property type="match status" value="2"/>
</dbReference>
<dbReference type="InterPro" id="IPR020846">
    <property type="entry name" value="MFS_dom"/>
</dbReference>
<evidence type="ECO:0000256" key="2">
    <source>
        <dbReference type="ARBA" id="ARBA00022692"/>
    </source>
</evidence>
<evidence type="ECO:0000256" key="4">
    <source>
        <dbReference type="ARBA" id="ARBA00023136"/>
    </source>
</evidence>
<name>A0A511KII4_RHOTO</name>
<dbReference type="OrthoDB" id="10021397at2759"/>
<dbReference type="PROSITE" id="PS50850">
    <property type="entry name" value="MFS"/>
    <property type="match status" value="1"/>
</dbReference>
<keyword evidence="2 6" id="KW-0812">Transmembrane</keyword>
<dbReference type="InterPro" id="IPR036259">
    <property type="entry name" value="MFS_trans_sf"/>
</dbReference>
<dbReference type="Gene3D" id="1.20.1250.20">
    <property type="entry name" value="MFS general substrate transporter like domains"/>
    <property type="match status" value="2"/>
</dbReference>
<feature type="transmembrane region" description="Helical" evidence="6">
    <location>
        <begin position="152"/>
        <end position="173"/>
    </location>
</feature>
<feature type="transmembrane region" description="Helical" evidence="6">
    <location>
        <begin position="533"/>
        <end position="552"/>
    </location>
</feature>
<proteinExistence type="predicted"/>
<keyword evidence="3 6" id="KW-1133">Transmembrane helix</keyword>
<feature type="transmembrane region" description="Helical" evidence="6">
    <location>
        <begin position="101"/>
        <end position="119"/>
    </location>
</feature>
<feature type="transmembrane region" description="Helical" evidence="6">
    <location>
        <begin position="427"/>
        <end position="446"/>
    </location>
</feature>
<dbReference type="GO" id="GO:0022857">
    <property type="term" value="F:transmembrane transporter activity"/>
    <property type="evidence" value="ECO:0007669"/>
    <property type="project" value="InterPro"/>
</dbReference>
<feature type="region of interest" description="Disordered" evidence="5">
    <location>
        <begin position="1"/>
        <end position="46"/>
    </location>
</feature>
<sequence length="601" mass="63857">MSKPIDSPALSESLTLEDAADERKSPSADAPPSQAKKPVAGPPGTMQQDPSLILQGKKLAVVFTAMLLALFLIAVDQSILATALPRIASDFNAFEKQGWCSSAFVLTQTAFILWFGQFLRIYSAKWTLIGCILLFEIGSIICGAAPNVMAIIWGRAISGVGAAGMFVSMLQILAQVTRLEDRPRLFGLFGACFGAASVIGPLAGGGLTDHAGWRWVFWLNLCVGAPSLLGCTFLLKSMLPIGADPTKRSPRDLFHQTLRMDWIGATLVLGAVTALVYALQTGGNQKPWSDGGVIACFVIAGVLFVAIVIWMRYKGDSALVPPAVFKKSPVSICGICGASFFNRCSLLMISYAVPVFFQVTRHHDATKSGVDLLAYMLSVVITVIGAGRVVSATGRYWYFLVGAPAFGAIGAGLLYTVTPSTSTAKIIGYQILCGVGTGATLQNSLFAMQAEFRHEMRLVAQATGVASFSQFLGGTVSLAIEQAALSTQLAKNFPIYAPRAPLAIVKQSPLEIYSLPADIVPSAIFAYVKSLKIVFVIPVAYYILGIVSALFITNISIKPPKGDAKDVEKGKVAPVEEAKEKVEQDVAEGVAEGEVARSEGI</sequence>
<evidence type="ECO:0000256" key="5">
    <source>
        <dbReference type="SAM" id="MobiDB-lite"/>
    </source>
</evidence>
<protein>
    <submittedName>
        <fullName evidence="8">Transporter</fullName>
    </submittedName>
</protein>
<dbReference type="GO" id="GO:0005886">
    <property type="term" value="C:plasma membrane"/>
    <property type="evidence" value="ECO:0007669"/>
    <property type="project" value="TreeGrafter"/>
</dbReference>
<feature type="transmembrane region" description="Helical" evidence="6">
    <location>
        <begin position="59"/>
        <end position="81"/>
    </location>
</feature>
<dbReference type="PANTHER" id="PTHR23501">
    <property type="entry name" value="MAJOR FACILITATOR SUPERFAMILY"/>
    <property type="match status" value="1"/>
</dbReference>
<dbReference type="InterPro" id="IPR011701">
    <property type="entry name" value="MFS"/>
</dbReference>
<reference evidence="8 9" key="1">
    <citation type="submission" date="2019-07" db="EMBL/GenBank/DDBJ databases">
        <title>Rhodotorula toruloides NBRC10032 genome sequencing.</title>
        <authorList>
            <person name="Shida Y."/>
            <person name="Takaku H."/>
            <person name="Ogasawara W."/>
            <person name="Mori K."/>
        </authorList>
    </citation>
    <scope>NUCLEOTIDE SEQUENCE [LARGE SCALE GENOMIC DNA]</scope>
    <source>
        <strain evidence="8 9">NBRC10032</strain>
    </source>
</reference>